<reference evidence="2" key="1">
    <citation type="submission" date="2021-12" db="EMBL/GenBank/DDBJ databases">
        <title>Prjna785345.</title>
        <authorList>
            <person name="Rujirawat T."/>
            <person name="Krajaejun T."/>
        </authorList>
    </citation>
    <scope>NUCLEOTIDE SEQUENCE</scope>
    <source>
        <strain evidence="2">Pi057C3</strain>
    </source>
</reference>
<gene>
    <name evidence="2" type="ORF">P43SY_008912</name>
</gene>
<feature type="compositionally biased region" description="Low complexity" evidence="1">
    <location>
        <begin position="72"/>
        <end position="81"/>
    </location>
</feature>
<keyword evidence="3" id="KW-1185">Reference proteome</keyword>
<proteinExistence type="predicted"/>
<feature type="region of interest" description="Disordered" evidence="1">
    <location>
        <begin position="69"/>
        <end position="89"/>
    </location>
</feature>
<protein>
    <submittedName>
        <fullName evidence="2">Uncharacterized protein</fullName>
    </submittedName>
</protein>
<evidence type="ECO:0000313" key="2">
    <source>
        <dbReference type="EMBL" id="KAJ0396618.1"/>
    </source>
</evidence>
<dbReference type="Proteomes" id="UP001209570">
    <property type="component" value="Unassembled WGS sequence"/>
</dbReference>
<name>A0AAD5Q899_PYTIN</name>
<dbReference type="EMBL" id="JAKCXM010000288">
    <property type="protein sequence ID" value="KAJ0396618.1"/>
    <property type="molecule type" value="Genomic_DNA"/>
</dbReference>
<comment type="caution">
    <text evidence="2">The sequence shown here is derived from an EMBL/GenBank/DDBJ whole genome shotgun (WGS) entry which is preliminary data.</text>
</comment>
<dbReference type="AlphaFoldDB" id="A0AAD5Q899"/>
<sequence>MVAAAFARWHRWIRLIYRWLKAARRITRASLQRVAMARWKLMVSRERLEEEIIGRVEYARAEKVEETESRVANGSSGAAKAASERQRHGLRGDDSKTYIWWLDRRQQQCQSVAGSAAWMTPNARCSYGVLARVPTSVAANASADVRPGDDLLLAFVTVEERTEIWVFARQIKNRSCVCRNDSASRTLRLGFHCPHLVGAGDFWPLAVLPVDAVTQVWMTYRTAGSAGVAVRTRDLLLRCRDGCALWLEFEHNLARGWFLEALSAAGSGGACDVDYVDLSERGALLSLTQSVDLQRFVARYASPSSRSTELQRAALRLVTYDKIKLSLQISQEGSVDDEHCHFLLATAMELSAALDEPDLHAFTWLTSAFINMQSTHASKRDLALTQVTYSIELAKQNSLHYLTCLALHCAADLYVHRDDPAMAKELLVEAAKLMPVGDAMDPALKMQVHRKIHELREVVELKHAPKKSEWSSVRNALLTARDSGELAAKKSRSAFNLWAYTFGSMQTSTTDRPSSPRKWLLQEPVKAVDAGGSCFVDVLGAHGARKARFRVFFDGSHTFAWLQEHVRRRIEVVLATAQSADSSVLLPARVEMFYDPQRRLLVTDLQSRLCDWAKDKQNALLHAKLALAVQSTHRSSQLPVDGPVVVERLTQEELKSSGDGPTVTCSMCKRKIPLASVEEHSEACC</sequence>
<evidence type="ECO:0000256" key="1">
    <source>
        <dbReference type="SAM" id="MobiDB-lite"/>
    </source>
</evidence>
<organism evidence="2 3">
    <name type="scientific">Pythium insidiosum</name>
    <name type="common">Pythiosis disease agent</name>
    <dbReference type="NCBI Taxonomy" id="114742"/>
    <lineage>
        <taxon>Eukaryota</taxon>
        <taxon>Sar</taxon>
        <taxon>Stramenopiles</taxon>
        <taxon>Oomycota</taxon>
        <taxon>Peronosporomycetes</taxon>
        <taxon>Pythiales</taxon>
        <taxon>Pythiaceae</taxon>
        <taxon>Pythium</taxon>
    </lineage>
</organism>
<evidence type="ECO:0000313" key="3">
    <source>
        <dbReference type="Proteomes" id="UP001209570"/>
    </source>
</evidence>
<accession>A0AAD5Q899</accession>